<proteinExistence type="predicted"/>
<keyword evidence="1" id="KW-0732">Signal</keyword>
<dbReference type="AlphaFoldDB" id="A0A2W1JC13"/>
<evidence type="ECO:0000313" key="2">
    <source>
        <dbReference type="EMBL" id="PZD71438.1"/>
    </source>
</evidence>
<sequence length="287" mass="30003">MRFKTIWPRLLLMTCVVLSGGVTSEAANAASIGYITGTSEAGGGAGNPWDNAQNDQALNVAFGEGNWDKLSFGNAVQDGIFTPSTYQVLYVDGGDSLGGEFRGFLDENRGSLESWVADGGSLFLNAARNTSPAPIDLGFGATLINDAFSDTAAAVDPNHPIFNGPVGLTGSSFSGFSFSHDYVTGTDIAPLINDSLGQAVLAEQRFDSGLVLFGGLTTTNFQNPKPEVIALRANILDYAAIEAGLNPTPGPLPEVPEDPRMSLLPILLISGALLGRSYARSKNRAVA</sequence>
<dbReference type="OrthoDB" id="583790at2"/>
<keyword evidence="3" id="KW-1185">Reference proteome</keyword>
<evidence type="ECO:0000313" key="3">
    <source>
        <dbReference type="Proteomes" id="UP000248857"/>
    </source>
</evidence>
<feature type="signal peptide" evidence="1">
    <location>
        <begin position="1"/>
        <end position="29"/>
    </location>
</feature>
<dbReference type="EMBL" id="PQWO01000017">
    <property type="protein sequence ID" value="PZD71438.1"/>
    <property type="molecule type" value="Genomic_DNA"/>
</dbReference>
<evidence type="ECO:0000256" key="1">
    <source>
        <dbReference type="SAM" id="SignalP"/>
    </source>
</evidence>
<feature type="chain" id="PRO_5015975735" description="PEP-CTERM protein-sorting domain-containing protein" evidence="1">
    <location>
        <begin position="30"/>
        <end position="287"/>
    </location>
</feature>
<evidence type="ECO:0008006" key="4">
    <source>
        <dbReference type="Google" id="ProtNLM"/>
    </source>
</evidence>
<name>A0A2W1JC13_9CYAN</name>
<organism evidence="2 3">
    <name type="scientific">Acaryochloris thomasi RCC1774</name>
    <dbReference type="NCBI Taxonomy" id="1764569"/>
    <lineage>
        <taxon>Bacteria</taxon>
        <taxon>Bacillati</taxon>
        <taxon>Cyanobacteriota</taxon>
        <taxon>Cyanophyceae</taxon>
        <taxon>Acaryochloridales</taxon>
        <taxon>Acaryochloridaceae</taxon>
        <taxon>Acaryochloris</taxon>
        <taxon>Acaryochloris thomasi</taxon>
    </lineage>
</organism>
<reference evidence="2 3" key="1">
    <citation type="journal article" date="2018" name="Sci. Rep.">
        <title>A novel species of the marine cyanobacterium Acaryochloris with a unique pigment content and lifestyle.</title>
        <authorList>
            <person name="Partensky F."/>
            <person name="Six C."/>
            <person name="Ratin M."/>
            <person name="Garczarek L."/>
            <person name="Vaulot D."/>
            <person name="Probert I."/>
            <person name="Calteau A."/>
            <person name="Gourvil P."/>
            <person name="Marie D."/>
            <person name="Grebert T."/>
            <person name="Bouchier C."/>
            <person name="Le Panse S."/>
            <person name="Gachenot M."/>
            <person name="Rodriguez F."/>
            <person name="Garrido J.L."/>
        </authorList>
    </citation>
    <scope>NUCLEOTIDE SEQUENCE [LARGE SCALE GENOMIC DNA]</scope>
    <source>
        <strain evidence="2 3">RCC1774</strain>
    </source>
</reference>
<protein>
    <recommendedName>
        <fullName evidence="4">PEP-CTERM protein-sorting domain-containing protein</fullName>
    </recommendedName>
</protein>
<comment type="caution">
    <text evidence="2">The sequence shown here is derived from an EMBL/GenBank/DDBJ whole genome shotgun (WGS) entry which is preliminary data.</text>
</comment>
<accession>A0A2W1JC13</accession>
<dbReference type="Proteomes" id="UP000248857">
    <property type="component" value="Unassembled WGS sequence"/>
</dbReference>
<dbReference type="RefSeq" id="WP_146242394.1">
    <property type="nucleotide sequence ID" value="NZ_CAWNWM010000017.1"/>
</dbReference>
<gene>
    <name evidence="2" type="ORF">C1752_06383</name>
</gene>